<dbReference type="PANTHER" id="PTHR23417:SF21">
    <property type="entry name" value="TRNA (GUANINE-N(7)-)-METHYLTRANSFERASE"/>
    <property type="match status" value="1"/>
</dbReference>
<dbReference type="Pfam" id="PF02390">
    <property type="entry name" value="Methyltransf_4"/>
    <property type="match status" value="1"/>
</dbReference>
<evidence type="ECO:0000256" key="5">
    <source>
        <dbReference type="ARBA" id="ARBA00022691"/>
    </source>
</evidence>
<dbReference type="ExpressionAtlas" id="A0A1D6JP89">
    <property type="expression patterns" value="baseline and differential"/>
</dbReference>
<dbReference type="InterPro" id="IPR029063">
    <property type="entry name" value="SAM-dependent_MTases_sf"/>
</dbReference>
<reference evidence="7" key="1">
    <citation type="submission" date="2015-12" db="EMBL/GenBank/DDBJ databases">
        <title>Update maize B73 reference genome by single molecule sequencing technologies.</title>
        <authorList>
            <consortium name="Maize Genome Sequencing Project"/>
            <person name="Ware D."/>
        </authorList>
    </citation>
    <scope>NUCLEOTIDE SEQUENCE [LARGE SCALE GENOMIC DNA]</scope>
    <source>
        <tissue evidence="7">Seedling</tissue>
    </source>
</reference>
<dbReference type="Gene3D" id="3.40.50.150">
    <property type="entry name" value="Vaccinia Virus protein VP39"/>
    <property type="match status" value="1"/>
</dbReference>
<organism evidence="7">
    <name type="scientific">Zea mays</name>
    <name type="common">Maize</name>
    <dbReference type="NCBI Taxonomy" id="4577"/>
    <lineage>
        <taxon>Eukaryota</taxon>
        <taxon>Viridiplantae</taxon>
        <taxon>Streptophyta</taxon>
        <taxon>Embryophyta</taxon>
        <taxon>Tracheophyta</taxon>
        <taxon>Spermatophyta</taxon>
        <taxon>Magnoliopsida</taxon>
        <taxon>Liliopsida</taxon>
        <taxon>Poales</taxon>
        <taxon>Poaceae</taxon>
        <taxon>PACMAD clade</taxon>
        <taxon>Panicoideae</taxon>
        <taxon>Andropogonodae</taxon>
        <taxon>Andropogoneae</taxon>
        <taxon>Tripsacinae</taxon>
        <taxon>Zea</taxon>
    </lineage>
</organism>
<evidence type="ECO:0000256" key="2">
    <source>
        <dbReference type="ARBA" id="ARBA00011977"/>
    </source>
</evidence>
<evidence type="ECO:0000256" key="6">
    <source>
        <dbReference type="ARBA" id="ARBA00022694"/>
    </source>
</evidence>
<proteinExistence type="predicted"/>
<dbReference type="EMBL" id="CM007647">
    <property type="protein sequence ID" value="ONL93836.1"/>
    <property type="molecule type" value="Genomic_DNA"/>
</dbReference>
<evidence type="ECO:0000256" key="3">
    <source>
        <dbReference type="ARBA" id="ARBA00022603"/>
    </source>
</evidence>
<dbReference type="InterPro" id="IPR003358">
    <property type="entry name" value="tRNA_(Gua-N-7)_MeTrfase_Trmb"/>
</dbReference>
<dbReference type="PANTHER" id="PTHR23417">
    <property type="entry name" value="3-DEOXY-D-MANNO-OCTULOSONIC-ACID TRANSFERASE/TRNA GUANINE-N 7 - -METHYLTRANSFERASE"/>
    <property type="match status" value="1"/>
</dbReference>
<protein>
    <recommendedName>
        <fullName evidence="2">tRNA (guanine(46)-N(7))-methyltransferase</fullName>
        <ecNumber evidence="2">2.1.1.33</ecNumber>
    </recommendedName>
</protein>
<sequence>MAWTTAATVCWRLLHLPSARCPLSSRARCSAAQSPDAVDKEYADLNLRPLYPNVCRHPSSLRPYPGAIPILPLIHLCTQRGHHMRIRQHVNPLSSSFSEPTGPPEWKEVFDDPLLPLMVDIGCGAQGILMSREWEVLDLAREEFWQESELPWARNPPKESHAIILLSKTFALLFGTILEDDSVSFFPELVERAQFWVNELELMNVYFMFANATVSFEKIISSYPGPLSLVSILCPDPHFKKRHHKRRVLQQPLVDSIINNLCLGGQVFIQSDVLEVSVDMRERFDGYSGILAHVNYVDQDLQCDNEGWLLDNPMGIRTEREIHAELEGATIYRRVYQKVRDASF</sequence>
<dbReference type="EC" id="2.1.1.33" evidence="2"/>
<comment type="catalytic activity">
    <reaction evidence="1">
        <text>guanosine(46) in tRNA + S-adenosyl-L-methionine = N(7)-methylguanosine(46) in tRNA + S-adenosyl-L-homocysteine</text>
        <dbReference type="Rhea" id="RHEA:42708"/>
        <dbReference type="Rhea" id="RHEA-COMP:10188"/>
        <dbReference type="Rhea" id="RHEA-COMP:10189"/>
        <dbReference type="ChEBI" id="CHEBI:57856"/>
        <dbReference type="ChEBI" id="CHEBI:59789"/>
        <dbReference type="ChEBI" id="CHEBI:74269"/>
        <dbReference type="ChEBI" id="CHEBI:74480"/>
        <dbReference type="EC" id="2.1.1.33"/>
    </reaction>
</comment>
<name>A0A1D6JP89_MAIZE</name>
<evidence type="ECO:0000256" key="4">
    <source>
        <dbReference type="ARBA" id="ARBA00022679"/>
    </source>
</evidence>
<accession>A0A1D6JP89</accession>
<keyword evidence="6" id="KW-0819">tRNA processing</keyword>
<evidence type="ECO:0000256" key="1">
    <source>
        <dbReference type="ARBA" id="ARBA00000142"/>
    </source>
</evidence>
<gene>
    <name evidence="7" type="ORF">ZEAMMB73_Zm00001d027752</name>
</gene>
<dbReference type="AlphaFoldDB" id="A0A1D6JP89"/>
<dbReference type="GO" id="GO:0008176">
    <property type="term" value="F:tRNA (guanine(46)-N7)-methyltransferase activity"/>
    <property type="evidence" value="ECO:0007669"/>
    <property type="project" value="UniProtKB-EC"/>
</dbReference>
<dbReference type="PROSITE" id="PS51625">
    <property type="entry name" value="SAM_MT_TRMB"/>
    <property type="match status" value="1"/>
</dbReference>
<dbReference type="SUPFAM" id="SSF53335">
    <property type="entry name" value="S-adenosyl-L-methionine-dependent methyltransferases"/>
    <property type="match status" value="1"/>
</dbReference>
<keyword evidence="3" id="KW-0489">Methyltransferase</keyword>
<evidence type="ECO:0000313" key="7">
    <source>
        <dbReference type="EMBL" id="ONL93836.1"/>
    </source>
</evidence>
<keyword evidence="5" id="KW-0949">S-adenosyl-L-methionine</keyword>
<keyword evidence="4" id="KW-0808">Transferase</keyword>